<gene>
    <name evidence="2" type="ORF">K0M31_012997</name>
</gene>
<comment type="caution">
    <text evidence="2">The sequence shown here is derived from an EMBL/GenBank/DDBJ whole genome shotgun (WGS) entry which is preliminary data.</text>
</comment>
<feature type="region of interest" description="Disordered" evidence="1">
    <location>
        <begin position="1"/>
        <end position="21"/>
    </location>
</feature>
<sequence>MSNDAPTPAVHPSKEDETGRMAHRNEKPRAFQFLSNVVIVFVNETCYEWMQEAVGSRVIEYREREHLAVALEATACPGNVLHARKSPGMLLLAHFAGDGVSVTRLVCWSFESVCPVLSSRRCLHCSDIKARKPHWSVCWQISDKMAFHLGRFVERSASKPIRPSVQKKRLPFSSRDGRKRNSPLPRQKKIHVSK</sequence>
<feature type="region of interest" description="Disordered" evidence="1">
    <location>
        <begin position="160"/>
        <end position="194"/>
    </location>
</feature>
<evidence type="ECO:0000313" key="2">
    <source>
        <dbReference type="EMBL" id="KAK1119924.1"/>
    </source>
</evidence>
<name>A0AA40FIX4_9HYME</name>
<reference evidence="2" key="1">
    <citation type="submission" date="2021-10" db="EMBL/GenBank/DDBJ databases">
        <title>Melipona bicolor Genome sequencing and assembly.</title>
        <authorList>
            <person name="Araujo N.S."/>
            <person name="Arias M.C."/>
        </authorList>
    </citation>
    <scope>NUCLEOTIDE SEQUENCE</scope>
    <source>
        <strain evidence="2">USP_2M_L1-L4_2017</strain>
        <tissue evidence="2">Whole body</tissue>
    </source>
</reference>
<proteinExistence type="predicted"/>
<keyword evidence="3" id="KW-1185">Reference proteome</keyword>
<feature type="compositionally biased region" description="Basic and acidic residues" evidence="1">
    <location>
        <begin position="12"/>
        <end position="21"/>
    </location>
</feature>
<evidence type="ECO:0000313" key="3">
    <source>
        <dbReference type="Proteomes" id="UP001177670"/>
    </source>
</evidence>
<dbReference type="AlphaFoldDB" id="A0AA40FIX4"/>
<organism evidence="2 3">
    <name type="scientific">Melipona bicolor</name>
    <dbReference type="NCBI Taxonomy" id="60889"/>
    <lineage>
        <taxon>Eukaryota</taxon>
        <taxon>Metazoa</taxon>
        <taxon>Ecdysozoa</taxon>
        <taxon>Arthropoda</taxon>
        <taxon>Hexapoda</taxon>
        <taxon>Insecta</taxon>
        <taxon>Pterygota</taxon>
        <taxon>Neoptera</taxon>
        <taxon>Endopterygota</taxon>
        <taxon>Hymenoptera</taxon>
        <taxon>Apocrita</taxon>
        <taxon>Aculeata</taxon>
        <taxon>Apoidea</taxon>
        <taxon>Anthophila</taxon>
        <taxon>Apidae</taxon>
        <taxon>Melipona</taxon>
    </lineage>
</organism>
<dbReference type="Proteomes" id="UP001177670">
    <property type="component" value="Unassembled WGS sequence"/>
</dbReference>
<accession>A0AA40FIX4</accession>
<protein>
    <submittedName>
        <fullName evidence="2">Uncharacterized protein</fullName>
    </submittedName>
</protein>
<evidence type="ECO:0000256" key="1">
    <source>
        <dbReference type="SAM" id="MobiDB-lite"/>
    </source>
</evidence>
<dbReference type="EMBL" id="JAHYIQ010000034">
    <property type="protein sequence ID" value="KAK1119924.1"/>
    <property type="molecule type" value="Genomic_DNA"/>
</dbReference>
<feature type="compositionally biased region" description="Basic residues" evidence="1">
    <location>
        <begin position="177"/>
        <end position="194"/>
    </location>
</feature>